<dbReference type="InterPro" id="IPR012340">
    <property type="entry name" value="NA-bd_OB-fold"/>
</dbReference>
<evidence type="ECO:0000256" key="2">
    <source>
        <dbReference type="PROSITE-ProRule" id="PRU00252"/>
    </source>
</evidence>
<dbReference type="Gene3D" id="2.40.50.140">
    <property type="entry name" value="Nucleic acid-binding proteins"/>
    <property type="match status" value="1"/>
</dbReference>
<evidence type="ECO:0000313" key="5">
    <source>
        <dbReference type="Proteomes" id="UP001139308"/>
    </source>
</evidence>
<feature type="region of interest" description="Disordered" evidence="3">
    <location>
        <begin position="101"/>
        <end position="124"/>
    </location>
</feature>
<accession>A0A9X1RP17</accession>
<dbReference type="GO" id="GO:0003697">
    <property type="term" value="F:single-stranded DNA binding"/>
    <property type="evidence" value="ECO:0007669"/>
    <property type="project" value="InterPro"/>
</dbReference>
<proteinExistence type="predicted"/>
<evidence type="ECO:0000256" key="1">
    <source>
        <dbReference type="ARBA" id="ARBA00023125"/>
    </source>
</evidence>
<keyword evidence="5" id="KW-1185">Reference proteome</keyword>
<name>A0A9X1RP17_9BURK</name>
<gene>
    <name evidence="4" type="ORF">L5014_06595</name>
</gene>
<comment type="caution">
    <text evidence="4">The sequence shown here is derived from an EMBL/GenBank/DDBJ whole genome shotgun (WGS) entry which is preliminary data.</text>
</comment>
<dbReference type="RefSeq" id="WP_238462771.1">
    <property type="nucleotide sequence ID" value="NZ_JAKLJA010000003.1"/>
</dbReference>
<dbReference type="PROSITE" id="PS50935">
    <property type="entry name" value="SSB"/>
    <property type="match status" value="1"/>
</dbReference>
<reference evidence="4" key="1">
    <citation type="submission" date="2022-01" db="EMBL/GenBank/DDBJ databases">
        <title>Genome sequence and assembly of Parabukholderia sp. RG36.</title>
        <authorList>
            <person name="Chhetri G."/>
        </authorList>
    </citation>
    <scope>NUCLEOTIDE SEQUENCE</scope>
    <source>
        <strain evidence="4">RG36</strain>
    </source>
</reference>
<dbReference type="EMBL" id="JAKLJA010000003">
    <property type="protein sequence ID" value="MCG5073037.1"/>
    <property type="molecule type" value="Genomic_DNA"/>
</dbReference>
<keyword evidence="1 2" id="KW-0238">DNA-binding</keyword>
<evidence type="ECO:0000256" key="3">
    <source>
        <dbReference type="SAM" id="MobiDB-lite"/>
    </source>
</evidence>
<dbReference type="AlphaFoldDB" id="A0A9X1RP17"/>
<dbReference type="SUPFAM" id="SSF50249">
    <property type="entry name" value="Nucleic acid-binding proteins"/>
    <property type="match status" value="1"/>
</dbReference>
<dbReference type="InterPro" id="IPR000424">
    <property type="entry name" value="Primosome_PriB/ssb"/>
</dbReference>
<dbReference type="Proteomes" id="UP001139308">
    <property type="component" value="Unassembled WGS sequence"/>
</dbReference>
<organism evidence="4 5">
    <name type="scientific">Paraburkholderia tagetis</name>
    <dbReference type="NCBI Taxonomy" id="2913261"/>
    <lineage>
        <taxon>Bacteria</taxon>
        <taxon>Pseudomonadati</taxon>
        <taxon>Pseudomonadota</taxon>
        <taxon>Betaproteobacteria</taxon>
        <taxon>Burkholderiales</taxon>
        <taxon>Burkholderiaceae</taxon>
        <taxon>Paraburkholderia</taxon>
    </lineage>
</organism>
<sequence length="124" mass="13093">MIEGLIAGKLYGTAQTRTGPSGRVFTTAKVRAAASDGDTLFVNVITFSDSTAAALLALEDGDAVTLAGTLTPKVWTDKHGEARPALDMNAHAMLTTYHVRRKRRAAQGETTTPATPAGEYDDDL</sequence>
<protein>
    <submittedName>
        <fullName evidence="4">Single-stranded DNA-binding protein</fullName>
    </submittedName>
</protein>
<evidence type="ECO:0000313" key="4">
    <source>
        <dbReference type="EMBL" id="MCG5073037.1"/>
    </source>
</evidence>